<dbReference type="Proteomes" id="UP000321892">
    <property type="component" value="Chromosome"/>
</dbReference>
<dbReference type="EMBL" id="AP019823">
    <property type="protein sequence ID" value="BBM38084.1"/>
    <property type="molecule type" value="Genomic_DNA"/>
</dbReference>
<dbReference type="AlphaFoldDB" id="A0A510JFR4"/>
<organism evidence="1 2">
    <name type="scientific">Leptotrichia hofstadii</name>
    <dbReference type="NCBI Taxonomy" id="157688"/>
    <lineage>
        <taxon>Bacteria</taxon>
        <taxon>Fusobacteriati</taxon>
        <taxon>Fusobacteriota</taxon>
        <taxon>Fusobacteriia</taxon>
        <taxon>Fusobacteriales</taxon>
        <taxon>Leptotrichiaceae</taxon>
        <taxon>Leptotrichia</taxon>
    </lineage>
</organism>
<evidence type="ECO:0000313" key="2">
    <source>
        <dbReference type="Proteomes" id="UP000321892"/>
    </source>
</evidence>
<sequence>MKKENIDKIYIPQSEGIPDINSYEGLNKHYLKVSESLSEIHKKEEEEAQNQHKQILELAGRKRITGEEPSTLVCDGATLICPLAEFNTRLLQMGDDAVAVKEKSAMVEFKVHRKSGYLMGKDPIGTINDNLPENFNLLMEIKCSLTGDVCKINEYGGEWTNYSKNFFVNGYNALIKTSSLKCNIEEVTKKCFIKDKEPLLDIVYNGQNPEIKDAFLGSLFSPSDRNFIRSVVIVATVVIITKNIGAVVTEGRLLFLYNQGYAATGSTLGGVLYTELQTGIGAKTFALAESTKSLFENSDGGIMLIKKAKSIVGEPGIQMYGFAKETVGNIETAGFISKGIFEADMFLKNKKLDKEISQNNIKLKNLERIENKTFEDAIVQIEKYKINKNNDELSNKKFKNFTFISDRVEDIEKKINNDPKNSVKKIVIKEIKTSIPSDWLSYRSQIEYSKQPFFTDIEIKGVK</sequence>
<name>A0A510JFR4_9FUSO</name>
<reference evidence="1 2" key="1">
    <citation type="submission" date="2019-07" db="EMBL/GenBank/DDBJ databases">
        <title>Complete Genome Sequence of Leptotrichia hofstadii Strain JCM16775.</title>
        <authorList>
            <person name="Watanabe S."/>
            <person name="Cui L."/>
        </authorList>
    </citation>
    <scope>NUCLEOTIDE SEQUENCE [LARGE SCALE GENOMIC DNA]</scope>
    <source>
        <strain evidence="1 2">JCM16775</strain>
    </source>
</reference>
<keyword evidence="2" id="KW-1185">Reference proteome</keyword>
<accession>A0A510JFR4</accession>
<dbReference type="OrthoDB" id="9995684at2"/>
<evidence type="ECO:0000313" key="1">
    <source>
        <dbReference type="EMBL" id="BBM38084.1"/>
    </source>
</evidence>
<proteinExistence type="predicted"/>
<dbReference type="RefSeq" id="WP_026746736.1">
    <property type="nucleotide sequence ID" value="NZ_AP019823.1"/>
</dbReference>
<dbReference type="KEGG" id="lhf:JCM16775_0791"/>
<protein>
    <submittedName>
        <fullName evidence="1">Uncharacterized protein</fullName>
    </submittedName>
</protein>
<gene>
    <name evidence="1" type="ORF">JCM16775_0791</name>
</gene>